<dbReference type="Proteomes" id="UP001186974">
    <property type="component" value="Unassembled WGS sequence"/>
</dbReference>
<protein>
    <submittedName>
        <fullName evidence="1">Uncharacterized protein</fullName>
    </submittedName>
</protein>
<accession>A0ACC3DA64</accession>
<sequence>MSSNFKYINKLQDKHILIFGGTSGIGFGVAEACIEQGAHLTLTSSSQSNLDAAIHRLQTSYANHPSSRLHTATCDLSTLPTLSANLLTLLNTVTNNGTFPINHIIFTAGDSLPLKPLSDIDAAYVSASFAIRFTAPLLLAAHLPRFMPASPDSSLTLTGGINSHKSWRGWTLPASVGSAVEGLTRGLAVDLAPRRVNCVAPGAIATELFTKNGIEEGGDVWEGFRMATTVGKVGRVEDVVEAYLWGMRDGFGSGTVVHSSGGGLLVGW</sequence>
<proteinExistence type="predicted"/>
<reference evidence="1" key="1">
    <citation type="submission" date="2024-09" db="EMBL/GenBank/DDBJ databases">
        <title>Black Yeasts Isolated from many extreme environments.</title>
        <authorList>
            <person name="Coleine C."/>
            <person name="Stajich J.E."/>
            <person name="Selbmann L."/>
        </authorList>
    </citation>
    <scope>NUCLEOTIDE SEQUENCE</scope>
    <source>
        <strain evidence="1">CCFEE 5737</strain>
    </source>
</reference>
<keyword evidence="2" id="KW-1185">Reference proteome</keyword>
<evidence type="ECO:0000313" key="1">
    <source>
        <dbReference type="EMBL" id="KAK3064106.1"/>
    </source>
</evidence>
<organism evidence="1 2">
    <name type="scientific">Coniosporium uncinatum</name>
    <dbReference type="NCBI Taxonomy" id="93489"/>
    <lineage>
        <taxon>Eukaryota</taxon>
        <taxon>Fungi</taxon>
        <taxon>Dikarya</taxon>
        <taxon>Ascomycota</taxon>
        <taxon>Pezizomycotina</taxon>
        <taxon>Dothideomycetes</taxon>
        <taxon>Dothideomycetes incertae sedis</taxon>
        <taxon>Coniosporium</taxon>
    </lineage>
</organism>
<dbReference type="EMBL" id="JAWDJW010006611">
    <property type="protein sequence ID" value="KAK3064106.1"/>
    <property type="molecule type" value="Genomic_DNA"/>
</dbReference>
<comment type="caution">
    <text evidence="1">The sequence shown here is derived from an EMBL/GenBank/DDBJ whole genome shotgun (WGS) entry which is preliminary data.</text>
</comment>
<gene>
    <name evidence="1" type="ORF">LTS18_010053</name>
</gene>
<evidence type="ECO:0000313" key="2">
    <source>
        <dbReference type="Proteomes" id="UP001186974"/>
    </source>
</evidence>
<name>A0ACC3DA64_9PEZI</name>